<feature type="compositionally biased region" description="Low complexity" evidence="3">
    <location>
        <begin position="88"/>
        <end position="111"/>
    </location>
</feature>
<sequence>MFNNFRRLAMIKNAAANINATPHRLALTTTLSLRYYAKFGQPYQGPPKLPKEEQEEFERLQQRAQTQIAIEEYNDQIRAQQAAQVQAQEEAAQVENTNAAANHKVNESGNENENENERPPPVVNPSGDLDIGSFAYLKIIPEFEGDVNPKTGERGGPKQDPLRNGEEWTYNGRTIDF</sequence>
<dbReference type="PANTHER" id="PTHR28524">
    <property type="entry name" value="SUCCINATE DEHYDROGENASE ASSEMBLY FACTOR 4, MITOCHONDRIAL"/>
    <property type="match status" value="1"/>
</dbReference>
<dbReference type="InterPro" id="IPR012875">
    <property type="entry name" value="SDHF4"/>
</dbReference>
<evidence type="ECO:0000313" key="5">
    <source>
        <dbReference type="Proteomes" id="UP000001996"/>
    </source>
</evidence>
<dbReference type="GeneID" id="5235931"/>
<organism evidence="4 5">
    <name type="scientific">Lodderomyces elongisporus (strain ATCC 11503 / CBS 2605 / JCM 1781 / NBRC 1676 / NRRL YB-4239)</name>
    <name type="common">Yeast</name>
    <name type="synonym">Saccharomyces elongisporus</name>
    <dbReference type="NCBI Taxonomy" id="379508"/>
    <lineage>
        <taxon>Eukaryota</taxon>
        <taxon>Fungi</taxon>
        <taxon>Dikarya</taxon>
        <taxon>Ascomycota</taxon>
        <taxon>Saccharomycotina</taxon>
        <taxon>Pichiomycetes</taxon>
        <taxon>Debaryomycetaceae</taxon>
        <taxon>Candida/Lodderomyces clade</taxon>
        <taxon>Lodderomyces</taxon>
    </lineage>
</organism>
<dbReference type="EMBL" id="CH981524">
    <property type="protein sequence ID" value="EDK42555.1"/>
    <property type="molecule type" value="Genomic_DNA"/>
</dbReference>
<dbReference type="AlphaFoldDB" id="A5DTP7"/>
<evidence type="ECO:0000256" key="1">
    <source>
        <dbReference type="ARBA" id="ARBA00005701"/>
    </source>
</evidence>
<gene>
    <name evidence="4" type="ORF">LELG_00733</name>
</gene>
<feature type="compositionally biased region" description="Basic and acidic residues" evidence="3">
    <location>
        <begin position="151"/>
        <end position="166"/>
    </location>
</feature>
<dbReference type="Proteomes" id="UP000001996">
    <property type="component" value="Unassembled WGS sequence"/>
</dbReference>
<dbReference type="PANTHER" id="PTHR28524:SF3">
    <property type="entry name" value="SUCCINATE DEHYDROGENASE ASSEMBLY FACTOR 4, MITOCHONDRIAL"/>
    <property type="match status" value="1"/>
</dbReference>
<reference evidence="4 5" key="1">
    <citation type="journal article" date="2009" name="Nature">
        <title>Evolution of pathogenicity and sexual reproduction in eight Candida genomes.</title>
        <authorList>
            <person name="Butler G."/>
            <person name="Rasmussen M.D."/>
            <person name="Lin M.F."/>
            <person name="Santos M.A."/>
            <person name="Sakthikumar S."/>
            <person name="Munro C.A."/>
            <person name="Rheinbay E."/>
            <person name="Grabherr M."/>
            <person name="Forche A."/>
            <person name="Reedy J.L."/>
            <person name="Agrafioti I."/>
            <person name="Arnaud M.B."/>
            <person name="Bates S."/>
            <person name="Brown A.J."/>
            <person name="Brunke S."/>
            <person name="Costanzo M.C."/>
            <person name="Fitzpatrick D.A."/>
            <person name="de Groot P.W."/>
            <person name="Harris D."/>
            <person name="Hoyer L.L."/>
            <person name="Hube B."/>
            <person name="Klis F.M."/>
            <person name="Kodira C."/>
            <person name="Lennard N."/>
            <person name="Logue M.E."/>
            <person name="Martin R."/>
            <person name="Neiman A.M."/>
            <person name="Nikolaou E."/>
            <person name="Quail M.A."/>
            <person name="Quinn J."/>
            <person name="Santos M.C."/>
            <person name="Schmitzberger F.F."/>
            <person name="Sherlock G."/>
            <person name="Shah P."/>
            <person name="Silverstein K.A."/>
            <person name="Skrzypek M.S."/>
            <person name="Soll D."/>
            <person name="Staggs R."/>
            <person name="Stansfield I."/>
            <person name="Stumpf M.P."/>
            <person name="Sudbery P.E."/>
            <person name="Srikantha T."/>
            <person name="Zeng Q."/>
            <person name="Berman J."/>
            <person name="Berriman M."/>
            <person name="Heitman J."/>
            <person name="Gow N.A."/>
            <person name="Lorenz M.C."/>
            <person name="Birren B.W."/>
            <person name="Kellis M."/>
            <person name="Cuomo C.A."/>
        </authorList>
    </citation>
    <scope>NUCLEOTIDE SEQUENCE [LARGE SCALE GENOMIC DNA]</scope>
    <source>
        <strain evidence="5">ATCC 11503 / BCRC 21390 / CBS 2605 / JCM 1781 / NBRC 1676 / NRRL YB-4239</strain>
    </source>
</reference>
<dbReference type="STRING" id="379508.A5DTP7"/>
<keyword evidence="5" id="KW-1185">Reference proteome</keyword>
<name>A5DTP7_LODEL</name>
<dbReference type="KEGG" id="lel:PVL30_000708"/>
<dbReference type="OMA" id="NHKVNES"/>
<dbReference type="VEuPathDB" id="FungiDB:LELG_00733"/>
<dbReference type="HOGENOM" id="CLU_101052_0_0_1"/>
<feature type="region of interest" description="Disordered" evidence="3">
    <location>
        <begin position="88"/>
        <end position="128"/>
    </location>
</feature>
<protein>
    <recommendedName>
        <fullName evidence="2">Succinate dehydrogenase assembly factor 4, mitochondrial</fullName>
    </recommendedName>
</protein>
<comment type="similarity">
    <text evidence="1">Belongs to the SDHAF4 family.</text>
</comment>
<evidence type="ECO:0000313" key="4">
    <source>
        <dbReference type="EMBL" id="EDK42555.1"/>
    </source>
</evidence>
<dbReference type="OrthoDB" id="201362at2759"/>
<proteinExistence type="inferred from homology"/>
<dbReference type="eggNOG" id="ENOG502S6UN">
    <property type="taxonomic scope" value="Eukaryota"/>
</dbReference>
<dbReference type="InParanoid" id="A5DTP7"/>
<dbReference type="GO" id="GO:0005739">
    <property type="term" value="C:mitochondrion"/>
    <property type="evidence" value="ECO:0007669"/>
    <property type="project" value="TreeGrafter"/>
</dbReference>
<evidence type="ECO:0000256" key="3">
    <source>
        <dbReference type="SAM" id="MobiDB-lite"/>
    </source>
</evidence>
<dbReference type="GO" id="GO:0034553">
    <property type="term" value="P:mitochondrial respiratory chain complex II assembly"/>
    <property type="evidence" value="ECO:0007669"/>
    <property type="project" value="TreeGrafter"/>
</dbReference>
<accession>A5DTP7</accession>
<dbReference type="Pfam" id="PF07896">
    <property type="entry name" value="DUF1674"/>
    <property type="match status" value="1"/>
</dbReference>
<feature type="region of interest" description="Disordered" evidence="3">
    <location>
        <begin position="143"/>
        <end position="177"/>
    </location>
</feature>
<evidence type="ECO:0000256" key="2">
    <source>
        <dbReference type="ARBA" id="ARBA00022170"/>
    </source>
</evidence>
<dbReference type="FunCoup" id="A5DTP7">
    <property type="interactions" value="71"/>
</dbReference>